<gene>
    <name evidence="2" type="ORF">NITINOP_2452</name>
</gene>
<organism evidence="2 3">
    <name type="scientific">Candidatus Nitrospira inopinata</name>
    <dbReference type="NCBI Taxonomy" id="1715989"/>
    <lineage>
        <taxon>Bacteria</taxon>
        <taxon>Pseudomonadati</taxon>
        <taxon>Nitrospirota</taxon>
        <taxon>Nitrospiria</taxon>
        <taxon>Nitrospirales</taxon>
        <taxon>Nitrospiraceae</taxon>
        <taxon>Nitrospira</taxon>
    </lineage>
</organism>
<dbReference type="RefSeq" id="WP_062485755.1">
    <property type="nucleotide sequence ID" value="NZ_LN885086.1"/>
</dbReference>
<keyword evidence="3" id="KW-1185">Reference proteome</keyword>
<evidence type="ECO:0000313" key="2">
    <source>
        <dbReference type="EMBL" id="CUQ67424.1"/>
    </source>
</evidence>
<dbReference type="KEGG" id="nio:NITINOP_2452"/>
<dbReference type="AlphaFoldDB" id="A0A0S4KVP1"/>
<reference evidence="3" key="1">
    <citation type="submission" date="2015-09" db="EMBL/GenBank/DDBJ databases">
        <authorList>
            <person name="Daims H."/>
        </authorList>
    </citation>
    <scope>NUCLEOTIDE SEQUENCE [LARGE SCALE GENOMIC DNA]</scope>
</reference>
<evidence type="ECO:0000259" key="1">
    <source>
        <dbReference type="Pfam" id="PF07589"/>
    </source>
</evidence>
<name>A0A0S4KVP1_9BACT</name>
<dbReference type="InterPro" id="IPR013424">
    <property type="entry name" value="Ice-binding_C"/>
</dbReference>
<protein>
    <recommendedName>
        <fullName evidence="1">Ice-binding protein C-terminal domain-containing protein</fullName>
    </recommendedName>
</protein>
<accession>A0A0S4KVP1</accession>
<evidence type="ECO:0000313" key="3">
    <source>
        <dbReference type="Proteomes" id="UP000066284"/>
    </source>
</evidence>
<dbReference type="Pfam" id="PF07589">
    <property type="entry name" value="PEP-CTERM"/>
    <property type="match status" value="1"/>
</dbReference>
<dbReference type="NCBIfam" id="TIGR02595">
    <property type="entry name" value="PEP_CTERM"/>
    <property type="match status" value="1"/>
</dbReference>
<sequence>MVVQCSEVGKKGLVIGLITFFLLQAPAWALPIVFNLGYGGTVSYGGGTSAFTTTNGVVRSVGNGTTTLAITGGDLDFATGLYTGGASTGTGFQNMYAAGGSFSIYGNLGSGTQLLLAGTFAEASTFTCCAGAFPVYTSAFSGLLQVTSLNTDLAAALGFNLPATGASLAQVQIRFGAAPTQAGQAFSGIQGGGALAVTDSPSQGVPEPSVVLMLAMGMLGLVVWRRFYMGGGSHA</sequence>
<dbReference type="EMBL" id="LN885086">
    <property type="protein sequence ID" value="CUQ67424.1"/>
    <property type="molecule type" value="Genomic_DNA"/>
</dbReference>
<feature type="domain" description="Ice-binding protein C-terminal" evidence="1">
    <location>
        <begin position="205"/>
        <end position="226"/>
    </location>
</feature>
<proteinExistence type="predicted"/>
<dbReference type="Proteomes" id="UP000066284">
    <property type="component" value="Chromosome 1"/>
</dbReference>